<sequence length="49" mass="5354">MAAQMVPGDQFQCFSDIVDHESSWNYTAVNASSGVYGRLCTEPRAPRCG</sequence>
<dbReference type="AlphaFoldDB" id="A0A4Y3VAE2"/>
<reference evidence="1 2" key="1">
    <citation type="submission" date="2019-06" db="EMBL/GenBank/DDBJ databases">
        <title>Whole genome shotgun sequence of Streptomyces spinoverrucosus NBRC 14228.</title>
        <authorList>
            <person name="Hosoyama A."/>
            <person name="Uohara A."/>
            <person name="Ohji S."/>
            <person name="Ichikawa N."/>
        </authorList>
    </citation>
    <scope>NUCLEOTIDE SEQUENCE [LARGE SCALE GENOMIC DNA]</scope>
    <source>
        <strain evidence="1 2">NBRC 14228</strain>
    </source>
</reference>
<proteinExistence type="predicted"/>
<organism evidence="1 2">
    <name type="scientific">Streptomyces spinoverrucosus</name>
    <dbReference type="NCBI Taxonomy" id="284043"/>
    <lineage>
        <taxon>Bacteria</taxon>
        <taxon>Bacillati</taxon>
        <taxon>Actinomycetota</taxon>
        <taxon>Actinomycetes</taxon>
        <taxon>Kitasatosporales</taxon>
        <taxon>Streptomycetaceae</taxon>
        <taxon>Streptomyces</taxon>
    </lineage>
</organism>
<comment type="caution">
    <text evidence="1">The sequence shown here is derived from an EMBL/GenBank/DDBJ whole genome shotgun (WGS) entry which is preliminary data.</text>
</comment>
<evidence type="ECO:0000313" key="2">
    <source>
        <dbReference type="Proteomes" id="UP000317881"/>
    </source>
</evidence>
<accession>A0A4Y3VAE2</accession>
<name>A0A4Y3VAE2_9ACTN</name>
<dbReference type="Proteomes" id="UP000317881">
    <property type="component" value="Unassembled WGS sequence"/>
</dbReference>
<evidence type="ECO:0000313" key="1">
    <source>
        <dbReference type="EMBL" id="GEC02780.1"/>
    </source>
</evidence>
<gene>
    <name evidence="1" type="ORF">SSP24_04350</name>
</gene>
<keyword evidence="2" id="KW-1185">Reference proteome</keyword>
<dbReference type="EMBL" id="BJND01000004">
    <property type="protein sequence ID" value="GEC02780.1"/>
    <property type="molecule type" value="Genomic_DNA"/>
</dbReference>
<protein>
    <submittedName>
        <fullName evidence="1">Uncharacterized protein</fullName>
    </submittedName>
</protein>